<dbReference type="EMBL" id="SPKJ01000140">
    <property type="protein sequence ID" value="MYZ50249.1"/>
    <property type="molecule type" value="Genomic_DNA"/>
</dbReference>
<reference evidence="1" key="1">
    <citation type="submission" date="2019-03" db="EMBL/GenBank/DDBJ databases">
        <title>Afifella sp. nov., isolated from activated sludge.</title>
        <authorList>
            <person name="Li Q."/>
            <person name="Liu Y."/>
        </authorList>
    </citation>
    <scope>NUCLEOTIDE SEQUENCE</scope>
    <source>
        <strain evidence="1">L72</strain>
    </source>
</reference>
<gene>
    <name evidence="1" type="ORF">E4O86_21300</name>
</gene>
<dbReference type="OrthoDB" id="8448293at2"/>
<keyword evidence="2" id="KW-1185">Reference proteome</keyword>
<protein>
    <submittedName>
        <fullName evidence="1">Uncharacterized protein</fullName>
    </submittedName>
</protein>
<proteinExistence type="predicted"/>
<dbReference type="PROSITE" id="PS51257">
    <property type="entry name" value="PROKAR_LIPOPROTEIN"/>
    <property type="match status" value="1"/>
</dbReference>
<dbReference type="Proteomes" id="UP000773614">
    <property type="component" value="Unassembled WGS sequence"/>
</dbReference>
<comment type="caution">
    <text evidence="1">The sequence shown here is derived from an EMBL/GenBank/DDBJ whole genome shotgun (WGS) entry which is preliminary data.</text>
</comment>
<dbReference type="RefSeq" id="WP_161142573.1">
    <property type="nucleotide sequence ID" value="NZ_SPKJ01000140.1"/>
</dbReference>
<accession>A0A964T9H2</accession>
<organism evidence="1 2">
    <name type="scientific">Propylenella binzhouense</name>
    <dbReference type="NCBI Taxonomy" id="2555902"/>
    <lineage>
        <taxon>Bacteria</taxon>
        <taxon>Pseudomonadati</taxon>
        <taxon>Pseudomonadota</taxon>
        <taxon>Alphaproteobacteria</taxon>
        <taxon>Hyphomicrobiales</taxon>
        <taxon>Propylenellaceae</taxon>
        <taxon>Propylenella</taxon>
    </lineage>
</organism>
<sequence>MGTARKIRAARAVALGLLAVWFGGCSVVDGGIGDRYATFNQELNNARNDEILLNILRSQSFEPLTFAPSTGVTGRMNGALGFGLPGFAVGRDAPDSVAFGAATLNASRSAEASIQTVPLTSKEFYSGLMTPVSARSFLLLLRQGYSRELLFWLLADSVRATGSGGDGIFANDDGADLGCAPIGGGEPRCFKDFVDLAMQWGLTAEFVPGVKPAKDEPPPVRMCFDPLLGRAARAEIRHGERDWGAAPGAVACGGRSAWPQPFAFRRGASTYEVVPRSPLAIYRYLGMMLRTGAAGRIRINEVDMVNPALLTITAGRRDGCFAGAVYNGVRYCVPQEHAINTKQVFAVLAELTALGTDREDLKVGSTILIAP</sequence>
<name>A0A964T9H2_9HYPH</name>
<evidence type="ECO:0000313" key="2">
    <source>
        <dbReference type="Proteomes" id="UP000773614"/>
    </source>
</evidence>
<evidence type="ECO:0000313" key="1">
    <source>
        <dbReference type="EMBL" id="MYZ50249.1"/>
    </source>
</evidence>
<dbReference type="AlphaFoldDB" id="A0A964T9H2"/>